<sequence length="753" mass="81647">MATIGQQLITPETGWKRYDDTCPAFMYKGTWTSTLLGGGPYGGTCYQSSVSTDKIKFNFIGTKIRIIGYQSSSRTNPISISIDGIIETFSELSIGTIGGSGGSMLVYEKTGLSHSTHQVEITPGGTTTALDAIDIDDTGRLLHPQEKLDPKDIAVIGDRIRCHYQASSGKVGVFSGLGQETSDFIPAASSATPNGDFYWIYSKDDHLGNKVFVADRNVQHSISWDTLNAMGIATHSGTQTAFSIYGGTAISSGDASVSPATNAFDGNYPIPLSGSANGTRWVSLQAGTTKGVAWIGYDFKQPKNICCIRLIQHSSTISYGVTSIIVQSSDDGVAWTNVYQKDNLSLGSYPSNDYIDFTSTGPKRFWRLLANSDATGGWYVYEMQMFEQSNVNTNYKFNTRLLTGGILSTDTDNEWDQIVVNSNLGGTIAAGDNGIWNWNGQYSLSSSTVNSTNTQRVIRGGTAVNRWGAYNTGGYGTDTGFRPVLVMSVLGEEEKPRTPKYVAQIGTDIYLPNGTLQGPRGTDAELKALMETNGADLSTIAWDTLRGIAKEAGKPLKVLRFTDDTAATVPTLRVTQVPDAQFITPKSSIRISSISGISSVKVTGTKTGAANERYVVAKSNVETGAPDWYVKTAAGWVSLGKLDRTIRADVDKVAQQGMTQEELNAITTAEWAQLFDNGHGTPQYNWIAFGYLQSQQSSTDVCENDQLVMEVNMQGKWVKAVHGTDYNYEYDGPEKLQVHILADGDYKFNRVPL</sequence>
<dbReference type="Proteomes" id="UP000217696">
    <property type="component" value="Chromosome"/>
</dbReference>
<gene>
    <name evidence="1" type="ORF">CB4_02385</name>
</gene>
<dbReference type="KEGG" id="asoc:CB4_02385"/>
<dbReference type="Gene3D" id="2.60.120.260">
    <property type="entry name" value="Galactose-binding domain-like"/>
    <property type="match status" value="2"/>
</dbReference>
<name>A0A0U5C7L0_9BACL</name>
<evidence type="ECO:0000313" key="1">
    <source>
        <dbReference type="EMBL" id="BAU28211.1"/>
    </source>
</evidence>
<dbReference type="PROSITE" id="PS50022">
    <property type="entry name" value="FA58C_3"/>
    <property type="match status" value="1"/>
</dbReference>
<dbReference type="InterPro" id="IPR008979">
    <property type="entry name" value="Galactose-bd-like_sf"/>
</dbReference>
<dbReference type="OrthoDB" id="5291305at2"/>
<dbReference type="SUPFAM" id="SSF49785">
    <property type="entry name" value="Galactose-binding domain-like"/>
    <property type="match status" value="1"/>
</dbReference>
<accession>A0A0U5C7L0</accession>
<organism evidence="1 2">
    <name type="scientific">Aneurinibacillus soli</name>
    <dbReference type="NCBI Taxonomy" id="1500254"/>
    <lineage>
        <taxon>Bacteria</taxon>
        <taxon>Bacillati</taxon>
        <taxon>Bacillota</taxon>
        <taxon>Bacilli</taxon>
        <taxon>Bacillales</taxon>
        <taxon>Paenibacillaceae</taxon>
        <taxon>Aneurinibacillus group</taxon>
        <taxon>Aneurinibacillus</taxon>
    </lineage>
</organism>
<dbReference type="EMBL" id="AP017312">
    <property type="protein sequence ID" value="BAU28211.1"/>
    <property type="molecule type" value="Genomic_DNA"/>
</dbReference>
<dbReference type="InterPro" id="IPR000421">
    <property type="entry name" value="FA58C"/>
</dbReference>
<evidence type="ECO:0000313" key="2">
    <source>
        <dbReference type="Proteomes" id="UP000217696"/>
    </source>
</evidence>
<dbReference type="AlphaFoldDB" id="A0A0U5C7L0"/>
<dbReference type="Pfam" id="PF00754">
    <property type="entry name" value="F5_F8_type_C"/>
    <property type="match status" value="1"/>
</dbReference>
<protein>
    <submittedName>
        <fullName evidence="1">F5/8 type C domain protein</fullName>
    </submittedName>
</protein>
<dbReference type="RefSeq" id="WP_096465987.1">
    <property type="nucleotide sequence ID" value="NZ_AP017312.1"/>
</dbReference>
<proteinExistence type="predicted"/>
<keyword evidence="2" id="KW-1185">Reference proteome</keyword>
<reference evidence="1 2" key="1">
    <citation type="submission" date="2015-12" db="EMBL/GenBank/DDBJ databases">
        <title>Genome sequence of Aneurinibacillus soli.</title>
        <authorList>
            <person name="Lee J.S."/>
            <person name="Lee K.C."/>
            <person name="Kim K.K."/>
            <person name="Lee B.W."/>
        </authorList>
    </citation>
    <scope>NUCLEOTIDE SEQUENCE [LARGE SCALE GENOMIC DNA]</scope>
    <source>
        <strain evidence="1 2">CB4</strain>
    </source>
</reference>